<reference evidence="1" key="2">
    <citation type="journal article" date="2021" name="PeerJ">
        <title>Extensive microbial diversity within the chicken gut microbiome revealed by metagenomics and culture.</title>
        <authorList>
            <person name="Gilroy R."/>
            <person name="Ravi A."/>
            <person name="Getino M."/>
            <person name="Pursley I."/>
            <person name="Horton D.L."/>
            <person name="Alikhan N.F."/>
            <person name="Baker D."/>
            <person name="Gharbi K."/>
            <person name="Hall N."/>
            <person name="Watson M."/>
            <person name="Adriaenssens E.M."/>
            <person name="Foster-Nyarko E."/>
            <person name="Jarju S."/>
            <person name="Secka A."/>
            <person name="Antonio M."/>
            <person name="Oren A."/>
            <person name="Chaudhuri R.R."/>
            <person name="La Ragione R."/>
            <person name="Hildebrand F."/>
            <person name="Pallen M.J."/>
        </authorList>
    </citation>
    <scope>NUCLEOTIDE SEQUENCE</scope>
    <source>
        <strain evidence="1">ChiBcec7-5410</strain>
    </source>
</reference>
<name>A0A9D1H665_9FIRM</name>
<accession>A0A9D1H665</accession>
<dbReference type="AlphaFoldDB" id="A0A9D1H665"/>
<protein>
    <submittedName>
        <fullName evidence="1">Uncharacterized protein</fullName>
    </submittedName>
</protein>
<evidence type="ECO:0000313" key="2">
    <source>
        <dbReference type="Proteomes" id="UP000824160"/>
    </source>
</evidence>
<dbReference type="EMBL" id="DVLW01000114">
    <property type="protein sequence ID" value="HIT94383.1"/>
    <property type="molecule type" value="Genomic_DNA"/>
</dbReference>
<organism evidence="1 2">
    <name type="scientific">Candidatus Faecivivens stercoripullorum</name>
    <dbReference type="NCBI Taxonomy" id="2840805"/>
    <lineage>
        <taxon>Bacteria</taxon>
        <taxon>Bacillati</taxon>
        <taxon>Bacillota</taxon>
        <taxon>Clostridia</taxon>
        <taxon>Eubacteriales</taxon>
        <taxon>Oscillospiraceae</taxon>
        <taxon>Oscillospiraceae incertae sedis</taxon>
        <taxon>Candidatus Faecivivens</taxon>
    </lineage>
</organism>
<dbReference type="Pfam" id="PF20765">
    <property type="entry name" value="Phage_tail_terminator_8"/>
    <property type="match status" value="1"/>
</dbReference>
<dbReference type="InterPro" id="IPR049254">
    <property type="entry name" value="Phage_tail_terminator"/>
</dbReference>
<gene>
    <name evidence="1" type="ORF">IAC43_04305</name>
</gene>
<reference evidence="1" key="1">
    <citation type="submission" date="2020-10" db="EMBL/GenBank/DDBJ databases">
        <authorList>
            <person name="Gilroy R."/>
        </authorList>
    </citation>
    <scope>NUCLEOTIDE SEQUENCE</scope>
    <source>
        <strain evidence="1">ChiBcec7-5410</strain>
    </source>
</reference>
<sequence length="130" mass="14837">MTDFQQAVVTLLRQQYPDFLILTEEAEGGFVSPGFVVLVGEASLKKEMGRRWRRQESLIVWYYPPANGQPQDQEQSLQLLLRTAARGVTSEAEREQGRLKVTLYLSQILFMDEEEAALMKKLLLEMGASK</sequence>
<evidence type="ECO:0000313" key="1">
    <source>
        <dbReference type="EMBL" id="HIT94383.1"/>
    </source>
</evidence>
<comment type="caution">
    <text evidence="1">The sequence shown here is derived from an EMBL/GenBank/DDBJ whole genome shotgun (WGS) entry which is preliminary data.</text>
</comment>
<proteinExistence type="predicted"/>
<dbReference type="Proteomes" id="UP000824160">
    <property type="component" value="Unassembled WGS sequence"/>
</dbReference>